<dbReference type="RefSeq" id="WP_207326940.1">
    <property type="nucleotide sequence ID" value="NZ_JAFMYW010000001.1"/>
</dbReference>
<sequence>METIKNTAKTILSHMGTIAFVGLLAYVLYCEFIRPAPSRQQINDALSEVASARHELSQARADLDTALLINGQISAGNTNFITQASDLFRDLNALNDTLKQKEQALGVRATKLEDQYKAKKIRLQEAKNIAL</sequence>
<organism evidence="3 4">
    <name type="scientific">Fibrella forsythiae</name>
    <dbReference type="NCBI Taxonomy" id="2817061"/>
    <lineage>
        <taxon>Bacteria</taxon>
        <taxon>Pseudomonadati</taxon>
        <taxon>Bacteroidota</taxon>
        <taxon>Cytophagia</taxon>
        <taxon>Cytophagales</taxon>
        <taxon>Spirosomataceae</taxon>
        <taxon>Fibrella</taxon>
    </lineage>
</organism>
<keyword evidence="2" id="KW-1133">Transmembrane helix</keyword>
<evidence type="ECO:0000313" key="3">
    <source>
        <dbReference type="EMBL" id="MBO0947013.1"/>
    </source>
</evidence>
<keyword evidence="2" id="KW-0472">Membrane</keyword>
<evidence type="ECO:0000313" key="4">
    <source>
        <dbReference type="Proteomes" id="UP000664628"/>
    </source>
</evidence>
<gene>
    <name evidence="3" type="ORF">J2I46_00350</name>
</gene>
<feature type="coiled-coil region" evidence="1">
    <location>
        <begin position="42"/>
        <end position="129"/>
    </location>
</feature>
<dbReference type="EMBL" id="JAFMYW010000001">
    <property type="protein sequence ID" value="MBO0947013.1"/>
    <property type="molecule type" value="Genomic_DNA"/>
</dbReference>
<keyword evidence="4" id="KW-1185">Reference proteome</keyword>
<evidence type="ECO:0000256" key="2">
    <source>
        <dbReference type="SAM" id="Phobius"/>
    </source>
</evidence>
<proteinExistence type="predicted"/>
<keyword evidence="2" id="KW-0812">Transmembrane</keyword>
<feature type="transmembrane region" description="Helical" evidence="2">
    <location>
        <begin position="12"/>
        <end position="29"/>
    </location>
</feature>
<comment type="caution">
    <text evidence="3">The sequence shown here is derived from an EMBL/GenBank/DDBJ whole genome shotgun (WGS) entry which is preliminary data.</text>
</comment>
<evidence type="ECO:0000256" key="1">
    <source>
        <dbReference type="SAM" id="Coils"/>
    </source>
</evidence>
<reference evidence="3 4" key="1">
    <citation type="submission" date="2021-03" db="EMBL/GenBank/DDBJ databases">
        <title>Fibrella sp. HMF5405 genome sequencing and assembly.</title>
        <authorList>
            <person name="Kang H."/>
            <person name="Kim H."/>
            <person name="Bae S."/>
            <person name="Joh K."/>
        </authorList>
    </citation>
    <scope>NUCLEOTIDE SEQUENCE [LARGE SCALE GENOMIC DNA]</scope>
    <source>
        <strain evidence="3 4">HMF5405</strain>
    </source>
</reference>
<name>A0ABS3JAI9_9BACT</name>
<keyword evidence="1" id="KW-0175">Coiled coil</keyword>
<protein>
    <submittedName>
        <fullName evidence="3">Uncharacterized protein</fullName>
    </submittedName>
</protein>
<dbReference type="Proteomes" id="UP000664628">
    <property type="component" value="Unassembled WGS sequence"/>
</dbReference>
<accession>A0ABS3JAI9</accession>